<dbReference type="Proteomes" id="UP000271098">
    <property type="component" value="Unassembled WGS sequence"/>
</dbReference>
<protein>
    <submittedName>
        <fullName evidence="11">SAP30_Sin3_bdg domain-containing protein</fullName>
    </submittedName>
</protein>
<evidence type="ECO:0000256" key="8">
    <source>
        <dbReference type="ARBA" id="ARBA00023242"/>
    </source>
</evidence>
<evidence type="ECO:0000313" key="11">
    <source>
        <dbReference type="WBParaSite" id="GPUH_0001688801-mRNA-1"/>
    </source>
</evidence>
<proteinExistence type="predicted"/>
<evidence type="ECO:0000313" key="9">
    <source>
        <dbReference type="EMBL" id="VDN28701.1"/>
    </source>
</evidence>
<evidence type="ECO:0000256" key="6">
    <source>
        <dbReference type="ARBA" id="ARBA00022691"/>
    </source>
</evidence>
<sequence length="196" mass="22714">MDSAAELLHIPCRSSGQHNMSASELCDNDDMATSLVVDSVLGFRTHKMSLNYRSPKRHEQTELKEILEKYIGDQDMRSTIQKIFRVKRVSRFLKQRTLPKQIAFRDHLLRFLQMFTSSSGFTVQPCFRYRAENRRGGMLVATKPWQKGDVIDSLVGVLGDLRNDKELQLLRKDVNDFSVMYSTRCVQSRWFPFSAS</sequence>
<evidence type="ECO:0000256" key="1">
    <source>
        <dbReference type="ARBA" id="ARBA00004123"/>
    </source>
</evidence>
<reference evidence="9 10" key="2">
    <citation type="submission" date="2018-11" db="EMBL/GenBank/DDBJ databases">
        <authorList>
            <consortium name="Pathogen Informatics"/>
        </authorList>
    </citation>
    <scope>NUCLEOTIDE SEQUENCE [LARGE SCALE GENOMIC DNA]</scope>
</reference>
<keyword evidence="10" id="KW-1185">Reference proteome</keyword>
<dbReference type="Gene3D" id="1.10.10.1700">
    <property type="entry name" value="Histone-lysine N-methyltransferase"/>
    <property type="match status" value="1"/>
</dbReference>
<dbReference type="InterPro" id="IPR046341">
    <property type="entry name" value="SET_dom_sf"/>
</dbReference>
<dbReference type="PANTHER" id="PTHR12977">
    <property type="entry name" value="SUPPRESSOR OF VARIEGATION 4-20-RELATED"/>
    <property type="match status" value="1"/>
</dbReference>
<keyword evidence="7" id="KW-0156">Chromatin regulator</keyword>
<dbReference type="GO" id="GO:0032259">
    <property type="term" value="P:methylation"/>
    <property type="evidence" value="ECO:0007669"/>
    <property type="project" value="UniProtKB-KW"/>
</dbReference>
<evidence type="ECO:0000313" key="10">
    <source>
        <dbReference type="Proteomes" id="UP000271098"/>
    </source>
</evidence>
<evidence type="ECO:0000256" key="2">
    <source>
        <dbReference type="ARBA" id="ARBA00004286"/>
    </source>
</evidence>
<keyword evidence="3" id="KW-0158">Chromosome</keyword>
<evidence type="ECO:0000256" key="4">
    <source>
        <dbReference type="ARBA" id="ARBA00022603"/>
    </source>
</evidence>
<name>A0A183E7C5_9BILA</name>
<dbReference type="EMBL" id="UYRT01084333">
    <property type="protein sequence ID" value="VDN28701.1"/>
    <property type="molecule type" value="Genomic_DNA"/>
</dbReference>
<keyword evidence="8" id="KW-0539">Nucleus</keyword>
<dbReference type="GO" id="GO:0005694">
    <property type="term" value="C:chromosome"/>
    <property type="evidence" value="ECO:0007669"/>
    <property type="project" value="UniProtKB-SubCell"/>
</dbReference>
<keyword evidence="4" id="KW-0489">Methyltransferase</keyword>
<dbReference type="GO" id="GO:0042799">
    <property type="term" value="F:histone H4K20 methyltransferase activity"/>
    <property type="evidence" value="ECO:0007669"/>
    <property type="project" value="TreeGrafter"/>
</dbReference>
<dbReference type="InterPro" id="IPR041938">
    <property type="entry name" value="Hist-Lys_N-MTase_N"/>
</dbReference>
<dbReference type="GO" id="GO:0005634">
    <property type="term" value="C:nucleus"/>
    <property type="evidence" value="ECO:0007669"/>
    <property type="project" value="UniProtKB-SubCell"/>
</dbReference>
<dbReference type="PANTHER" id="PTHR12977:SF4">
    <property type="entry name" value="HISTONE-LYSINE N-METHYLTRANSFERASE KMT5B"/>
    <property type="match status" value="1"/>
</dbReference>
<reference evidence="11" key="1">
    <citation type="submission" date="2016-06" db="UniProtKB">
        <authorList>
            <consortium name="WormBaseParasite"/>
        </authorList>
    </citation>
    <scope>IDENTIFICATION</scope>
</reference>
<keyword evidence="6" id="KW-0949">S-adenosyl-L-methionine</keyword>
<evidence type="ECO:0000256" key="5">
    <source>
        <dbReference type="ARBA" id="ARBA00022679"/>
    </source>
</evidence>
<dbReference type="InterPro" id="IPR039977">
    <property type="entry name" value="Suv4-20/Set9"/>
</dbReference>
<gene>
    <name evidence="9" type="ORF">GPUH_LOCUS16865</name>
</gene>
<organism evidence="11">
    <name type="scientific">Gongylonema pulchrum</name>
    <dbReference type="NCBI Taxonomy" id="637853"/>
    <lineage>
        <taxon>Eukaryota</taxon>
        <taxon>Metazoa</taxon>
        <taxon>Ecdysozoa</taxon>
        <taxon>Nematoda</taxon>
        <taxon>Chromadorea</taxon>
        <taxon>Rhabditida</taxon>
        <taxon>Spirurina</taxon>
        <taxon>Spiruromorpha</taxon>
        <taxon>Spiruroidea</taxon>
        <taxon>Gongylonematidae</taxon>
        <taxon>Gongylonema</taxon>
    </lineage>
</organism>
<evidence type="ECO:0000256" key="7">
    <source>
        <dbReference type="ARBA" id="ARBA00022853"/>
    </source>
</evidence>
<accession>A0A183E7C5</accession>
<keyword evidence="5" id="KW-0808">Transferase</keyword>
<dbReference type="FunFam" id="1.10.10.1700:FF:000001">
    <property type="entry name" value="Histone-lysine N-methyltransferase"/>
    <property type="match status" value="1"/>
</dbReference>
<dbReference type="Gene3D" id="2.170.270.10">
    <property type="entry name" value="SET domain"/>
    <property type="match status" value="1"/>
</dbReference>
<dbReference type="AlphaFoldDB" id="A0A183E7C5"/>
<dbReference type="WBParaSite" id="GPUH_0001688801-mRNA-1">
    <property type="protein sequence ID" value="GPUH_0001688801-mRNA-1"/>
    <property type="gene ID" value="GPUH_0001688801"/>
</dbReference>
<dbReference type="OrthoDB" id="6627536at2759"/>
<comment type="subcellular location">
    <subcellularLocation>
        <location evidence="2">Chromosome</location>
    </subcellularLocation>
    <subcellularLocation>
        <location evidence="1">Nucleus</location>
    </subcellularLocation>
</comment>
<evidence type="ECO:0000256" key="3">
    <source>
        <dbReference type="ARBA" id="ARBA00022454"/>
    </source>
</evidence>